<name>A0A8S2DLR6_9BILA</name>
<proteinExistence type="predicted"/>
<protein>
    <submittedName>
        <fullName evidence="2">Uncharacterized protein</fullName>
    </submittedName>
</protein>
<dbReference type="EMBL" id="CAJOBA010004160">
    <property type="protein sequence ID" value="CAF3704717.1"/>
    <property type="molecule type" value="Genomic_DNA"/>
</dbReference>
<dbReference type="AlphaFoldDB" id="A0A8S2DLR6"/>
<evidence type="ECO:0000313" key="4">
    <source>
        <dbReference type="Proteomes" id="UP000677228"/>
    </source>
</evidence>
<organism evidence="2 4">
    <name type="scientific">Didymodactylos carnosus</name>
    <dbReference type="NCBI Taxonomy" id="1234261"/>
    <lineage>
        <taxon>Eukaryota</taxon>
        <taxon>Metazoa</taxon>
        <taxon>Spiralia</taxon>
        <taxon>Gnathifera</taxon>
        <taxon>Rotifera</taxon>
        <taxon>Eurotatoria</taxon>
        <taxon>Bdelloidea</taxon>
        <taxon>Philodinida</taxon>
        <taxon>Philodinidae</taxon>
        <taxon>Didymodactylos</taxon>
    </lineage>
</organism>
<feature type="region of interest" description="Disordered" evidence="1">
    <location>
        <begin position="1"/>
        <end position="41"/>
    </location>
</feature>
<dbReference type="EMBL" id="CAJNOK010004158">
    <property type="protein sequence ID" value="CAF0927811.1"/>
    <property type="molecule type" value="Genomic_DNA"/>
</dbReference>
<dbReference type="Proteomes" id="UP000682733">
    <property type="component" value="Unassembled WGS sequence"/>
</dbReference>
<sequence length="115" mass="12910">MSHAHKNIDFLEEDNTNSDRDADLDGDDNNNKVAMDLDDQDETADSQLIGSSFQGNSTCESLPQQEDCILLFIKRILHFLLTLQSMFFMSEAAVSYVATNLCDLLEWAINNTQAC</sequence>
<evidence type="ECO:0000313" key="3">
    <source>
        <dbReference type="EMBL" id="CAF3704717.1"/>
    </source>
</evidence>
<comment type="caution">
    <text evidence="2">The sequence shown here is derived from an EMBL/GenBank/DDBJ whole genome shotgun (WGS) entry which is preliminary data.</text>
</comment>
<evidence type="ECO:0000313" key="2">
    <source>
        <dbReference type="EMBL" id="CAF0927811.1"/>
    </source>
</evidence>
<dbReference type="Proteomes" id="UP000677228">
    <property type="component" value="Unassembled WGS sequence"/>
</dbReference>
<gene>
    <name evidence="2" type="ORF">OVA965_LOCUS10982</name>
    <name evidence="3" type="ORF">TMI583_LOCUS10978</name>
</gene>
<accession>A0A8S2DLR6</accession>
<reference evidence="2" key="1">
    <citation type="submission" date="2021-02" db="EMBL/GenBank/DDBJ databases">
        <authorList>
            <person name="Nowell W R."/>
        </authorList>
    </citation>
    <scope>NUCLEOTIDE SEQUENCE</scope>
</reference>
<evidence type="ECO:0000256" key="1">
    <source>
        <dbReference type="SAM" id="MobiDB-lite"/>
    </source>
</evidence>